<dbReference type="RefSeq" id="WP_212610171.1">
    <property type="nucleotide sequence ID" value="NZ_CP073910.1"/>
</dbReference>
<dbReference type="Proteomes" id="UP000681425">
    <property type="component" value="Chromosome"/>
</dbReference>
<dbReference type="EMBL" id="CP073910">
    <property type="protein sequence ID" value="QUT06881.1"/>
    <property type="molecule type" value="Genomic_DNA"/>
</dbReference>
<evidence type="ECO:0000313" key="1">
    <source>
        <dbReference type="EMBL" id="QUT06881.1"/>
    </source>
</evidence>
<organism evidence="1 2">
    <name type="scientific">Sphingobium phenoxybenzoativorans</name>
    <dbReference type="NCBI Taxonomy" id="1592790"/>
    <lineage>
        <taxon>Bacteria</taxon>
        <taxon>Pseudomonadati</taxon>
        <taxon>Pseudomonadota</taxon>
        <taxon>Alphaproteobacteria</taxon>
        <taxon>Sphingomonadales</taxon>
        <taxon>Sphingomonadaceae</taxon>
        <taxon>Sphingobium</taxon>
    </lineage>
</organism>
<gene>
    <name evidence="1" type="ORF">KFK14_05435</name>
</gene>
<proteinExistence type="predicted"/>
<dbReference type="KEGG" id="spph:KFK14_05435"/>
<reference evidence="1" key="1">
    <citation type="submission" date="2021-04" db="EMBL/GenBank/DDBJ databases">
        <title>Isolation of p-tert-butylphenol degrading bacteria Sphingobium phenoxybenzoativorans Tas13 from active sludge.</title>
        <authorList>
            <person name="Li Y."/>
        </authorList>
    </citation>
    <scope>NUCLEOTIDE SEQUENCE</scope>
    <source>
        <strain evidence="1">Tas13</strain>
    </source>
</reference>
<keyword evidence="2" id="KW-1185">Reference proteome</keyword>
<sequence>MNASKPSGFAGSNVVTAQSAGASLPGDFNAGVRRAAARMHRLLLSEELREVIGFSAFDAHLIALTKAEPLEYIQGIIMQQCDDERELEFGGLLNGLRKLPIHRHRFETAAARRRFVNRLHKKDYCAMSWALARVGWLQGPTVLAHVFDDMAQSDKQRKAA</sequence>
<dbReference type="AlphaFoldDB" id="A0A975Q2N8"/>
<evidence type="ECO:0000313" key="2">
    <source>
        <dbReference type="Proteomes" id="UP000681425"/>
    </source>
</evidence>
<protein>
    <submittedName>
        <fullName evidence="1">Uncharacterized protein</fullName>
    </submittedName>
</protein>
<name>A0A975Q2N8_9SPHN</name>
<accession>A0A975Q2N8</accession>